<comment type="caution">
    <text evidence="2">The sequence shown here is derived from an EMBL/GenBank/DDBJ whole genome shotgun (WGS) entry which is preliminary data.</text>
</comment>
<evidence type="ECO:0000313" key="2">
    <source>
        <dbReference type="EMBL" id="PZD74343.1"/>
    </source>
</evidence>
<dbReference type="AlphaFoldDB" id="A0A2W1JLU8"/>
<organism evidence="2 3">
    <name type="scientific">Acaryochloris thomasi RCC1774</name>
    <dbReference type="NCBI Taxonomy" id="1764569"/>
    <lineage>
        <taxon>Bacteria</taxon>
        <taxon>Bacillati</taxon>
        <taxon>Cyanobacteriota</taxon>
        <taxon>Cyanophyceae</taxon>
        <taxon>Acaryochloridales</taxon>
        <taxon>Acaryochloridaceae</taxon>
        <taxon>Acaryochloris</taxon>
        <taxon>Acaryochloris thomasi</taxon>
    </lineage>
</organism>
<dbReference type="EC" id="1.5.1.3" evidence="2"/>
<sequence>MRALKYYVACSLDGFIAQTDGSFDRFPWNDEVIADFIESFQWFDTVLMGRKTYEVGLKEGKTDPYPMLKSYVFSRTMESSPDPKVKLVSEQAVEFVRALKREQGKNIWLCGGALLAAQMFQNQLIDELIVKLNPVLLGSGIPLLMANVPPAMLDLQESKQYDNGTFRLQYSIQY</sequence>
<dbReference type="PANTHER" id="PTHR38011">
    <property type="entry name" value="DIHYDROFOLATE REDUCTASE FAMILY PROTEIN (AFU_ORTHOLOGUE AFUA_8G06820)"/>
    <property type="match status" value="1"/>
</dbReference>
<gene>
    <name evidence="2" type="primary">folA_1</name>
    <name evidence="2" type="ORF">C1752_01211</name>
</gene>
<reference evidence="2 3" key="1">
    <citation type="journal article" date="2018" name="Sci. Rep.">
        <title>A novel species of the marine cyanobacterium Acaryochloris with a unique pigment content and lifestyle.</title>
        <authorList>
            <person name="Partensky F."/>
            <person name="Six C."/>
            <person name="Ratin M."/>
            <person name="Garczarek L."/>
            <person name="Vaulot D."/>
            <person name="Probert I."/>
            <person name="Calteau A."/>
            <person name="Gourvil P."/>
            <person name="Marie D."/>
            <person name="Grebert T."/>
            <person name="Bouchier C."/>
            <person name="Le Panse S."/>
            <person name="Gachenot M."/>
            <person name="Rodriguez F."/>
            <person name="Garrido J.L."/>
        </authorList>
    </citation>
    <scope>NUCLEOTIDE SEQUENCE [LARGE SCALE GENOMIC DNA]</scope>
    <source>
        <strain evidence="2 3">RCC1774</strain>
    </source>
</reference>
<dbReference type="InterPro" id="IPR024072">
    <property type="entry name" value="DHFR-like_dom_sf"/>
</dbReference>
<dbReference type="SUPFAM" id="SSF53597">
    <property type="entry name" value="Dihydrofolate reductase-like"/>
    <property type="match status" value="1"/>
</dbReference>
<evidence type="ECO:0000313" key="3">
    <source>
        <dbReference type="Proteomes" id="UP000248857"/>
    </source>
</evidence>
<evidence type="ECO:0000259" key="1">
    <source>
        <dbReference type="Pfam" id="PF01872"/>
    </source>
</evidence>
<dbReference type="InterPro" id="IPR050765">
    <property type="entry name" value="Riboflavin_Biosynth_HTPR"/>
</dbReference>
<dbReference type="EMBL" id="PQWO01000003">
    <property type="protein sequence ID" value="PZD74343.1"/>
    <property type="molecule type" value="Genomic_DNA"/>
</dbReference>
<protein>
    <submittedName>
        <fullName evidence="2">Dihydrofolate reductase</fullName>
        <ecNumber evidence="2">1.5.1.3</ecNumber>
    </submittedName>
</protein>
<keyword evidence="2" id="KW-0560">Oxidoreductase</keyword>
<dbReference type="PANTHER" id="PTHR38011:SF11">
    <property type="entry name" value="2,5-DIAMINO-6-RIBOSYLAMINO-4(3H)-PYRIMIDINONE 5'-PHOSPHATE REDUCTASE"/>
    <property type="match status" value="1"/>
</dbReference>
<dbReference type="GO" id="GO:0004146">
    <property type="term" value="F:dihydrofolate reductase activity"/>
    <property type="evidence" value="ECO:0007669"/>
    <property type="project" value="UniProtKB-EC"/>
</dbReference>
<accession>A0A2W1JLU8</accession>
<name>A0A2W1JLU8_9CYAN</name>
<dbReference type="RefSeq" id="WP_110985188.1">
    <property type="nucleotide sequence ID" value="NZ_CAWNWM010000003.1"/>
</dbReference>
<dbReference type="InterPro" id="IPR002734">
    <property type="entry name" value="RibDG_C"/>
</dbReference>
<dbReference type="Pfam" id="PF01872">
    <property type="entry name" value="RibD_C"/>
    <property type="match status" value="1"/>
</dbReference>
<dbReference type="OrthoDB" id="195113at2"/>
<feature type="domain" description="Bacterial bifunctional deaminase-reductase C-terminal" evidence="1">
    <location>
        <begin position="7"/>
        <end position="165"/>
    </location>
</feature>
<dbReference type="GO" id="GO:0009231">
    <property type="term" value="P:riboflavin biosynthetic process"/>
    <property type="evidence" value="ECO:0007669"/>
    <property type="project" value="InterPro"/>
</dbReference>
<proteinExistence type="predicted"/>
<dbReference type="Proteomes" id="UP000248857">
    <property type="component" value="Unassembled WGS sequence"/>
</dbReference>
<dbReference type="GO" id="GO:0008703">
    <property type="term" value="F:5-amino-6-(5-phosphoribosylamino)uracil reductase activity"/>
    <property type="evidence" value="ECO:0007669"/>
    <property type="project" value="InterPro"/>
</dbReference>
<dbReference type="Gene3D" id="3.40.430.10">
    <property type="entry name" value="Dihydrofolate Reductase, subunit A"/>
    <property type="match status" value="1"/>
</dbReference>
<keyword evidence="3" id="KW-1185">Reference proteome</keyword>